<organism evidence="1 2">
    <name type="scientific">Nitrosomonas eutropha</name>
    <dbReference type="NCBI Taxonomy" id="916"/>
    <lineage>
        <taxon>Bacteria</taxon>
        <taxon>Pseudomonadati</taxon>
        <taxon>Pseudomonadota</taxon>
        <taxon>Betaproteobacteria</taxon>
        <taxon>Nitrosomonadales</taxon>
        <taxon>Nitrosomonadaceae</taxon>
        <taxon>Nitrosomonas</taxon>
    </lineage>
</organism>
<dbReference type="RefSeq" id="WP_011634525.1">
    <property type="nucleotide sequence ID" value="NZ_QICQ01000007.1"/>
</dbReference>
<dbReference type="Pfam" id="PF05119">
    <property type="entry name" value="Terminase_4"/>
    <property type="match status" value="1"/>
</dbReference>
<sequence>MRGRYPKPTHLKIVEGNRGKRGVNKQEPDPAYLNDLAAPDYFSAGAKIVWSEIVPGLREAKLLTEVDVPMLHMACEAIATYRRAALECGQEYTEPGAKERKSISYWEMVKSMAFKQAMTALQQFGMSPAARTRIAVQPQQTLPGLEETSETYLT</sequence>
<proteinExistence type="predicted"/>
<evidence type="ECO:0000313" key="1">
    <source>
        <dbReference type="EMBL" id="PXV82482.1"/>
    </source>
</evidence>
<evidence type="ECO:0000313" key="2">
    <source>
        <dbReference type="Proteomes" id="UP000247780"/>
    </source>
</evidence>
<accession>A0ABX5MB42</accession>
<gene>
    <name evidence="1" type="ORF">C8R14_10754</name>
</gene>
<comment type="caution">
    <text evidence="1">The sequence shown here is derived from an EMBL/GenBank/DDBJ whole genome shotgun (WGS) entry which is preliminary data.</text>
</comment>
<dbReference type="NCBIfam" id="TIGR01558">
    <property type="entry name" value="sm_term_P27"/>
    <property type="match status" value="1"/>
</dbReference>
<reference evidence="1 2" key="1">
    <citation type="submission" date="2018-04" db="EMBL/GenBank/DDBJ databases">
        <title>Active sludge and wastewater microbial communities from Klosterneuburg, Austria.</title>
        <authorList>
            <person name="Wagner M."/>
        </authorList>
    </citation>
    <scope>NUCLEOTIDE SEQUENCE [LARGE SCALE GENOMIC DNA]</scope>
    <source>
        <strain evidence="1 2">Nm 57</strain>
    </source>
</reference>
<dbReference type="EMBL" id="QICQ01000007">
    <property type="protein sequence ID" value="PXV82482.1"/>
    <property type="molecule type" value="Genomic_DNA"/>
</dbReference>
<protein>
    <submittedName>
        <fullName evidence="1">P27 family predicted phage terminase small subunit</fullName>
    </submittedName>
</protein>
<keyword evidence="2" id="KW-1185">Reference proteome</keyword>
<dbReference type="InterPro" id="IPR006448">
    <property type="entry name" value="Phage_term_ssu_P27"/>
</dbReference>
<name>A0ABX5MB42_9PROT</name>
<dbReference type="Proteomes" id="UP000247780">
    <property type="component" value="Unassembled WGS sequence"/>
</dbReference>